<dbReference type="Pfam" id="PF00646">
    <property type="entry name" value="F-box"/>
    <property type="match status" value="1"/>
</dbReference>
<dbReference type="EMBL" id="KZ772698">
    <property type="protein sequence ID" value="PTQ43270.1"/>
    <property type="molecule type" value="Genomic_DNA"/>
</dbReference>
<dbReference type="SMART" id="SM00256">
    <property type="entry name" value="FBOX"/>
    <property type="match status" value="1"/>
</dbReference>
<dbReference type="CDD" id="cd09917">
    <property type="entry name" value="F-box_SF"/>
    <property type="match status" value="1"/>
</dbReference>
<dbReference type="Proteomes" id="UP000244005">
    <property type="component" value="Unassembled WGS sequence"/>
</dbReference>
<dbReference type="OrthoDB" id="2095648at2759"/>
<name>A0A2R6XAX4_MARPO</name>
<proteinExistence type="predicted"/>
<reference evidence="3" key="1">
    <citation type="journal article" date="2017" name="Cell">
        <title>Insights into land plant evolution garnered from the Marchantia polymorpha genome.</title>
        <authorList>
            <person name="Bowman J.L."/>
            <person name="Kohchi T."/>
            <person name="Yamato K.T."/>
            <person name="Jenkins J."/>
            <person name="Shu S."/>
            <person name="Ishizaki K."/>
            <person name="Yamaoka S."/>
            <person name="Nishihama R."/>
            <person name="Nakamura Y."/>
            <person name="Berger F."/>
            <person name="Adam C."/>
            <person name="Aki S.S."/>
            <person name="Althoff F."/>
            <person name="Araki T."/>
            <person name="Arteaga-Vazquez M.A."/>
            <person name="Balasubrmanian S."/>
            <person name="Barry K."/>
            <person name="Bauer D."/>
            <person name="Boehm C.R."/>
            <person name="Briginshaw L."/>
            <person name="Caballero-Perez J."/>
            <person name="Catarino B."/>
            <person name="Chen F."/>
            <person name="Chiyoda S."/>
            <person name="Chovatia M."/>
            <person name="Davies K.M."/>
            <person name="Delmans M."/>
            <person name="Demura T."/>
            <person name="Dierschke T."/>
            <person name="Dolan L."/>
            <person name="Dorantes-Acosta A.E."/>
            <person name="Eklund D.M."/>
            <person name="Florent S.N."/>
            <person name="Flores-Sandoval E."/>
            <person name="Fujiyama A."/>
            <person name="Fukuzawa H."/>
            <person name="Galik B."/>
            <person name="Grimanelli D."/>
            <person name="Grimwood J."/>
            <person name="Grossniklaus U."/>
            <person name="Hamada T."/>
            <person name="Haseloff J."/>
            <person name="Hetherington A.J."/>
            <person name="Higo A."/>
            <person name="Hirakawa Y."/>
            <person name="Hundley H.N."/>
            <person name="Ikeda Y."/>
            <person name="Inoue K."/>
            <person name="Inoue S.I."/>
            <person name="Ishida S."/>
            <person name="Jia Q."/>
            <person name="Kakita M."/>
            <person name="Kanazawa T."/>
            <person name="Kawai Y."/>
            <person name="Kawashima T."/>
            <person name="Kennedy M."/>
            <person name="Kinose K."/>
            <person name="Kinoshita T."/>
            <person name="Kohara Y."/>
            <person name="Koide E."/>
            <person name="Komatsu K."/>
            <person name="Kopischke S."/>
            <person name="Kubo M."/>
            <person name="Kyozuka J."/>
            <person name="Lagercrantz U."/>
            <person name="Lin S.S."/>
            <person name="Lindquist E."/>
            <person name="Lipzen A.M."/>
            <person name="Lu C.W."/>
            <person name="De Luna E."/>
            <person name="Martienssen R.A."/>
            <person name="Minamino N."/>
            <person name="Mizutani M."/>
            <person name="Mizutani M."/>
            <person name="Mochizuki N."/>
            <person name="Monte I."/>
            <person name="Mosher R."/>
            <person name="Nagasaki H."/>
            <person name="Nakagami H."/>
            <person name="Naramoto S."/>
            <person name="Nishitani K."/>
            <person name="Ohtani M."/>
            <person name="Okamoto T."/>
            <person name="Okumura M."/>
            <person name="Phillips J."/>
            <person name="Pollak B."/>
            <person name="Reinders A."/>
            <person name="Rovekamp M."/>
            <person name="Sano R."/>
            <person name="Sawa S."/>
            <person name="Schmid M.W."/>
            <person name="Shirakawa M."/>
            <person name="Solano R."/>
            <person name="Spunde A."/>
            <person name="Suetsugu N."/>
            <person name="Sugano S."/>
            <person name="Sugiyama A."/>
            <person name="Sun R."/>
            <person name="Suzuki Y."/>
            <person name="Takenaka M."/>
            <person name="Takezawa D."/>
            <person name="Tomogane H."/>
            <person name="Tsuzuki M."/>
            <person name="Ueda T."/>
            <person name="Umeda M."/>
            <person name="Ward J.M."/>
            <person name="Watanabe Y."/>
            <person name="Yazaki K."/>
            <person name="Yokoyama R."/>
            <person name="Yoshitake Y."/>
            <person name="Yotsui I."/>
            <person name="Zachgo S."/>
            <person name="Schmutz J."/>
        </authorList>
    </citation>
    <scope>NUCLEOTIDE SEQUENCE [LARGE SCALE GENOMIC DNA]</scope>
    <source>
        <strain evidence="3">Tak-1</strain>
    </source>
</reference>
<dbReference type="InterPro" id="IPR036047">
    <property type="entry name" value="F-box-like_dom_sf"/>
</dbReference>
<accession>A0A2R6XAX4</accession>
<dbReference type="Gene3D" id="1.20.1280.50">
    <property type="match status" value="1"/>
</dbReference>
<organism evidence="2 3">
    <name type="scientific">Marchantia polymorpha</name>
    <name type="common">Common liverwort</name>
    <name type="synonym">Marchantia aquatica</name>
    <dbReference type="NCBI Taxonomy" id="3197"/>
    <lineage>
        <taxon>Eukaryota</taxon>
        <taxon>Viridiplantae</taxon>
        <taxon>Streptophyta</taxon>
        <taxon>Embryophyta</taxon>
        <taxon>Marchantiophyta</taxon>
        <taxon>Marchantiopsida</taxon>
        <taxon>Marchantiidae</taxon>
        <taxon>Marchantiales</taxon>
        <taxon>Marchantiaceae</taxon>
        <taxon>Marchantia</taxon>
    </lineage>
</organism>
<keyword evidence="3" id="KW-1185">Reference proteome</keyword>
<dbReference type="Gene3D" id="2.120.10.80">
    <property type="entry name" value="Kelch-type beta propeller"/>
    <property type="match status" value="1"/>
</dbReference>
<dbReference type="Gramene" id="Mp2g12380.1">
    <property type="protein sequence ID" value="Mp2g12380.1.cds1"/>
    <property type="gene ID" value="Mp2g12380"/>
</dbReference>
<evidence type="ECO:0000313" key="3">
    <source>
        <dbReference type="Proteomes" id="UP000244005"/>
    </source>
</evidence>
<evidence type="ECO:0000313" key="2">
    <source>
        <dbReference type="EMBL" id="PTQ43270.1"/>
    </source>
</evidence>
<dbReference type="SUPFAM" id="SSF81383">
    <property type="entry name" value="F-box domain"/>
    <property type="match status" value="1"/>
</dbReference>
<protein>
    <recommendedName>
        <fullName evidence="1">F-box domain-containing protein</fullName>
    </recommendedName>
</protein>
<dbReference type="InterPro" id="IPR050796">
    <property type="entry name" value="SCF_F-box_component"/>
</dbReference>
<dbReference type="InterPro" id="IPR015915">
    <property type="entry name" value="Kelch-typ_b-propeller"/>
</dbReference>
<dbReference type="PANTHER" id="PTHR31672">
    <property type="entry name" value="BNACNNG10540D PROTEIN"/>
    <property type="match status" value="1"/>
</dbReference>
<dbReference type="PANTHER" id="PTHR31672:SF2">
    <property type="entry name" value="F-BOX DOMAIN-CONTAINING PROTEIN"/>
    <property type="match status" value="1"/>
</dbReference>
<dbReference type="InterPro" id="IPR011043">
    <property type="entry name" value="Gal_Oxase/kelch_b-propeller"/>
</dbReference>
<dbReference type="PROSITE" id="PS50181">
    <property type="entry name" value="FBOX"/>
    <property type="match status" value="1"/>
</dbReference>
<sequence>MAENSWDEPDRHLWSQLPEGVLLRILAFLPLESLMQCRRVCRKWLAMFKWPAFLKIRQPEKSWFVFSYLGSLFLPNMAHMQAFCYNPSLNRWNSMSFSFLPGNTGIVAAAAGGLLLCVGIDKESEIISMQPHSTSRVSISKVPWNWKDLFVYNPMKAGSWEKLPERRISPGGSSPSPITIMGLIDVDTSVGLYKVVVATHHGTEIYDSRECTWRFVDCRPPDEPKISHVNTWTISYKGCLVTAEIQRGEPYRMADGHLRVVGHAGYLWLFNPAAELWSSVRLPDDFVDEYIHHLQIEECEGRLLLVGILGPWKDVLQNGRVHVWEHIGDGDVFSRNGFWKELCSRSVQELRDTCIRTGSQECARFIAAATSSDLLCFAMNRKSLRVPTLGIIDSESVVLLIMFMYSVSQNTWCLVEERLGKFVSFLDDRSKDRYIGSPAAKSLRFQPRLDAAVTYTSI</sequence>
<dbReference type="AlphaFoldDB" id="A0A2R6XAX4"/>
<feature type="domain" description="F-box" evidence="1">
    <location>
        <begin position="11"/>
        <end position="56"/>
    </location>
</feature>
<evidence type="ECO:0000259" key="1">
    <source>
        <dbReference type="PROSITE" id="PS50181"/>
    </source>
</evidence>
<dbReference type="InterPro" id="IPR001810">
    <property type="entry name" value="F-box_dom"/>
</dbReference>
<dbReference type="SUPFAM" id="SSF50965">
    <property type="entry name" value="Galactose oxidase, central domain"/>
    <property type="match status" value="1"/>
</dbReference>
<gene>
    <name evidence="2" type="ORF">MARPO_0026s0133</name>
</gene>